<dbReference type="EMBL" id="VIKS01000018">
    <property type="protein sequence ID" value="TQV80286.1"/>
    <property type="molecule type" value="Genomic_DNA"/>
</dbReference>
<keyword evidence="6" id="KW-1185">Reference proteome</keyword>
<evidence type="ECO:0000313" key="5">
    <source>
        <dbReference type="EMBL" id="TQV80286.1"/>
    </source>
</evidence>
<gene>
    <name evidence="5" type="ORF">FLL46_26580</name>
</gene>
<reference evidence="5 6" key="1">
    <citation type="submission" date="2019-07" db="EMBL/GenBank/DDBJ databases">
        <title>Draft genome for Aliikangiella sp. M105.</title>
        <authorList>
            <person name="Wang G."/>
        </authorList>
    </citation>
    <scope>NUCLEOTIDE SEQUENCE [LARGE SCALE GENOMIC DNA]</scope>
    <source>
        <strain evidence="5 6">M105</strain>
    </source>
</reference>
<dbReference type="RefSeq" id="WP_142935427.1">
    <property type="nucleotide sequence ID" value="NZ_ML660174.1"/>
</dbReference>
<dbReference type="GO" id="GO:0008757">
    <property type="term" value="F:S-adenosylmethionine-dependent methyltransferase activity"/>
    <property type="evidence" value="ECO:0007669"/>
    <property type="project" value="InterPro"/>
</dbReference>
<keyword evidence="3" id="KW-0949">S-adenosyl-L-methionine</keyword>
<feature type="domain" description="Methyltransferase small" evidence="4">
    <location>
        <begin position="28"/>
        <end position="191"/>
    </location>
</feature>
<accession>A0A545TSU7</accession>
<dbReference type="PANTHER" id="PTHR47816">
    <property type="entry name" value="RIBOSOMAL RNA SMALL SUBUNIT METHYLTRANSFERASE C"/>
    <property type="match status" value="1"/>
</dbReference>
<evidence type="ECO:0000313" key="6">
    <source>
        <dbReference type="Proteomes" id="UP000315439"/>
    </source>
</evidence>
<evidence type="ECO:0000256" key="2">
    <source>
        <dbReference type="ARBA" id="ARBA00022679"/>
    </source>
</evidence>
<dbReference type="InterPro" id="IPR007848">
    <property type="entry name" value="Small_mtfrase_dom"/>
</dbReference>
<keyword evidence="1 5" id="KW-0489">Methyltransferase</keyword>
<comment type="caution">
    <text evidence="5">The sequence shown here is derived from an EMBL/GenBank/DDBJ whole genome shotgun (WGS) entry which is preliminary data.</text>
</comment>
<dbReference type="PANTHER" id="PTHR47816:SF4">
    <property type="entry name" value="RIBOSOMAL RNA SMALL SUBUNIT METHYLTRANSFERASE C"/>
    <property type="match status" value="1"/>
</dbReference>
<organism evidence="5 6">
    <name type="scientific">Aliikangiella coralliicola</name>
    <dbReference type="NCBI Taxonomy" id="2592383"/>
    <lineage>
        <taxon>Bacteria</taxon>
        <taxon>Pseudomonadati</taxon>
        <taxon>Pseudomonadota</taxon>
        <taxon>Gammaproteobacteria</taxon>
        <taxon>Oceanospirillales</taxon>
        <taxon>Pleioneaceae</taxon>
        <taxon>Aliikangiella</taxon>
    </lineage>
</organism>
<sequence>MCPSPLPEAAKIRQPLKVSAQICGEDLVFETSFGVFSPKEIDEGTRLLLNYLEVKPEYDCLDLGCGYGPIGIWMARKASGGKTLLLDKDFVAIEHAKQNIALNKTDNANAMLSNGFSALNDEKFDLIVSNIPAKVGNEMLYLFLYDAFHHLKPGGQFVVVTVNGLRHFCKRTFNEVFNNYKKVKQGKTYTVSSATKL</sequence>
<dbReference type="InterPro" id="IPR029063">
    <property type="entry name" value="SAM-dependent_MTases_sf"/>
</dbReference>
<dbReference type="GO" id="GO:0032259">
    <property type="term" value="P:methylation"/>
    <property type="evidence" value="ECO:0007669"/>
    <property type="project" value="UniProtKB-KW"/>
</dbReference>
<evidence type="ECO:0000256" key="1">
    <source>
        <dbReference type="ARBA" id="ARBA00022603"/>
    </source>
</evidence>
<name>A0A545TSU7_9GAMM</name>
<dbReference type="CDD" id="cd02440">
    <property type="entry name" value="AdoMet_MTases"/>
    <property type="match status" value="1"/>
</dbReference>
<dbReference type="InterPro" id="IPR046977">
    <property type="entry name" value="RsmC/RlmG"/>
</dbReference>
<proteinExistence type="predicted"/>
<dbReference type="SUPFAM" id="SSF53335">
    <property type="entry name" value="S-adenosyl-L-methionine-dependent methyltransferases"/>
    <property type="match status" value="1"/>
</dbReference>
<dbReference type="Proteomes" id="UP000315439">
    <property type="component" value="Unassembled WGS sequence"/>
</dbReference>
<dbReference type="OrthoDB" id="29650at2"/>
<keyword evidence="2 5" id="KW-0808">Transferase</keyword>
<evidence type="ECO:0000259" key="4">
    <source>
        <dbReference type="Pfam" id="PF05175"/>
    </source>
</evidence>
<dbReference type="Pfam" id="PF05175">
    <property type="entry name" value="MTS"/>
    <property type="match status" value="1"/>
</dbReference>
<evidence type="ECO:0000256" key="3">
    <source>
        <dbReference type="ARBA" id="ARBA00022691"/>
    </source>
</evidence>
<protein>
    <submittedName>
        <fullName evidence="5">Methyltransferase</fullName>
    </submittedName>
</protein>
<dbReference type="AlphaFoldDB" id="A0A545TSU7"/>
<dbReference type="Gene3D" id="3.40.50.150">
    <property type="entry name" value="Vaccinia Virus protein VP39"/>
    <property type="match status" value="1"/>
</dbReference>